<reference evidence="1" key="1">
    <citation type="submission" date="2019-02" db="EMBL/GenBank/DDBJ databases">
        <authorList>
            <person name="Gruber-Vodicka R. H."/>
            <person name="Seah K. B. B."/>
        </authorList>
    </citation>
    <scope>NUCLEOTIDE SEQUENCE</scope>
    <source>
        <strain evidence="1">BECK_BZ123</strain>
    </source>
</reference>
<protein>
    <submittedName>
        <fullName evidence="1">Uncharacterized protein</fullName>
    </submittedName>
</protein>
<sequence>MRTDPHREITQLRTDTDRRFKKVDQRFERMDKRFEQLRADMNQRLEQLYRAINTQTWKMIGGIGLIAVLDRLIERIRTLSGATWDRERNPMPVSIE</sequence>
<dbReference type="AlphaFoldDB" id="A0A450Z8A8"/>
<evidence type="ECO:0000313" key="1">
    <source>
        <dbReference type="EMBL" id="VFK50015.1"/>
    </source>
</evidence>
<name>A0A450Z8A8_9GAMM</name>
<dbReference type="EMBL" id="CAADFS010000086">
    <property type="protein sequence ID" value="VFK50015.1"/>
    <property type="molecule type" value="Genomic_DNA"/>
</dbReference>
<gene>
    <name evidence="1" type="ORF">BECKTC1821D_GA0114238_10866</name>
</gene>
<proteinExistence type="predicted"/>
<dbReference type="Gene3D" id="3.90.20.10">
    <property type="match status" value="1"/>
</dbReference>
<organism evidence="1">
    <name type="scientific">Candidatus Kentrum sp. TC</name>
    <dbReference type="NCBI Taxonomy" id="2126339"/>
    <lineage>
        <taxon>Bacteria</taxon>
        <taxon>Pseudomonadati</taxon>
        <taxon>Pseudomonadota</taxon>
        <taxon>Gammaproteobacteria</taxon>
        <taxon>Candidatus Kentrum</taxon>
    </lineage>
</organism>
<accession>A0A450Z8A8</accession>